<keyword evidence="2 5" id="KW-0560">Oxidoreductase</keyword>
<dbReference type="GO" id="GO:0016620">
    <property type="term" value="F:oxidoreductase activity, acting on the aldehyde or oxo group of donors, NAD or NADP as acceptor"/>
    <property type="evidence" value="ECO:0007669"/>
    <property type="project" value="InterPro"/>
</dbReference>
<gene>
    <name evidence="8" type="ORF">MINT15_34720</name>
</gene>
<dbReference type="PROSITE" id="PS00687">
    <property type="entry name" value="ALDEHYDE_DEHYDR_GLU"/>
    <property type="match status" value="1"/>
</dbReference>
<dbReference type="PANTHER" id="PTHR42986">
    <property type="entry name" value="BENZALDEHYDE DEHYDROGENASE YFMT"/>
    <property type="match status" value="1"/>
</dbReference>
<dbReference type="SUPFAM" id="SSF53720">
    <property type="entry name" value="ALDH-like"/>
    <property type="match status" value="1"/>
</dbReference>
<protein>
    <submittedName>
        <fullName evidence="8">Benzaldehyde dehydrogenase</fullName>
    </submittedName>
</protein>
<feature type="active site" evidence="4">
    <location>
        <position position="252"/>
    </location>
</feature>
<evidence type="ECO:0000256" key="6">
    <source>
        <dbReference type="SAM" id="MobiDB-lite"/>
    </source>
</evidence>
<dbReference type="InterPro" id="IPR016162">
    <property type="entry name" value="Ald_DH_N"/>
</dbReference>
<dbReference type="RefSeq" id="WP_015786356.1">
    <property type="nucleotide sequence ID" value="NZ_CALJZO010000117.1"/>
</dbReference>
<dbReference type="InterPro" id="IPR015590">
    <property type="entry name" value="Aldehyde_DH_dom"/>
</dbReference>
<dbReference type="AlphaFoldDB" id="A0A837D6Q0"/>
<dbReference type="OrthoDB" id="3802174at2"/>
<dbReference type="OMA" id="MSIFPPG"/>
<dbReference type="FunFam" id="3.40.309.10:FF:000009">
    <property type="entry name" value="Aldehyde dehydrogenase A"/>
    <property type="match status" value="1"/>
</dbReference>
<dbReference type="Gene3D" id="3.40.605.10">
    <property type="entry name" value="Aldehyde Dehydrogenase, Chain A, domain 1"/>
    <property type="match status" value="1"/>
</dbReference>
<evidence type="ECO:0000256" key="1">
    <source>
        <dbReference type="ARBA" id="ARBA00009986"/>
    </source>
</evidence>
<evidence type="ECO:0000256" key="5">
    <source>
        <dbReference type="RuleBase" id="RU003345"/>
    </source>
</evidence>
<evidence type="ECO:0000313" key="9">
    <source>
        <dbReference type="Proteomes" id="UP000030848"/>
    </source>
</evidence>
<accession>A0A837D6Q0</accession>
<reference evidence="8 9" key="1">
    <citation type="submission" date="2014-10" db="EMBL/GenBank/DDBJ databases">
        <title>Genome sequence of Micropolyspora internatus JCM3315.</title>
        <authorList>
            <person name="Shin S.-K."/>
            <person name="Yi H."/>
        </authorList>
    </citation>
    <scope>NUCLEOTIDE SEQUENCE [LARGE SCALE GENOMIC DNA]</scope>
    <source>
        <strain evidence="8 9">JCM 3315</strain>
    </source>
</reference>
<dbReference type="InterPro" id="IPR029510">
    <property type="entry name" value="Ald_DH_CS_GLU"/>
</dbReference>
<comment type="similarity">
    <text evidence="1 5">Belongs to the aldehyde dehydrogenase family.</text>
</comment>
<comment type="caution">
    <text evidence="8">The sequence shown here is derived from an EMBL/GenBank/DDBJ whole genome shotgun (WGS) entry which is preliminary data.</text>
</comment>
<organism evidence="8 9">
    <name type="scientific">Saccharomonospora viridis</name>
    <dbReference type="NCBI Taxonomy" id="1852"/>
    <lineage>
        <taxon>Bacteria</taxon>
        <taxon>Bacillati</taxon>
        <taxon>Actinomycetota</taxon>
        <taxon>Actinomycetes</taxon>
        <taxon>Pseudonocardiales</taxon>
        <taxon>Pseudonocardiaceae</taxon>
        <taxon>Saccharomonospora</taxon>
    </lineage>
</organism>
<evidence type="ECO:0000256" key="3">
    <source>
        <dbReference type="ARBA" id="ARBA00023027"/>
    </source>
</evidence>
<name>A0A837D6Q0_9PSEU</name>
<evidence type="ECO:0000256" key="2">
    <source>
        <dbReference type="ARBA" id="ARBA00023002"/>
    </source>
</evidence>
<feature type="domain" description="Aldehyde dehydrogenase" evidence="7">
    <location>
        <begin position="22"/>
        <end position="475"/>
    </location>
</feature>
<dbReference type="EMBL" id="JRZE01000006">
    <property type="protein sequence ID" value="KHF43270.1"/>
    <property type="molecule type" value="Genomic_DNA"/>
</dbReference>
<dbReference type="PANTHER" id="PTHR42986:SF1">
    <property type="entry name" value="BENZALDEHYDE DEHYDROGENASE YFMT"/>
    <property type="match status" value="1"/>
</dbReference>
<feature type="region of interest" description="Disordered" evidence="6">
    <location>
        <begin position="1"/>
        <end position="22"/>
    </location>
</feature>
<dbReference type="InterPro" id="IPR016161">
    <property type="entry name" value="Ald_DH/histidinol_DH"/>
</dbReference>
<sequence length="486" mass="50760">MTASTAGPVGDSPTRWSSSAATGGTLTVTAPATGSVLAEVDAASPADVDRAVAKAKQAQRDWAATTYDQRAAVLRRAARLLEADPDRLRRWLVPESGSAMGKASFEVGLVVSELDECAALASHPYGELLHSTKPRLSLARRVPVGVVGVISPFNFPGILSMRSVAPALAVGNAVVLKPDPRTPISGGLALAELLAEAGLPDGLLTVLPGGAEVGQALVAHPDVPCISFTGSTPAGRKIAEAAAPLLKRVHLELGGNNALLVLPDADVEAAASAAAWGSFLHQGQICMTAGRHLVHSSIADEFTALLAKKAEAITVGDPTDENNALGPIIDERQREQIHRIVTDTVDAGAKLLAGGKYDGLFYRPTVLGNVPVDSPAFRQEIFGPVAPVVTYDTVDEAIELINDSEFGLSVGILTSDAFRAYELADRIESGMVHINDQTVDDEATIPFGGVKASGAGGRFGGARANLESFTEIQWITMQSSIERYPF</sequence>
<dbReference type="Proteomes" id="UP000030848">
    <property type="component" value="Unassembled WGS sequence"/>
</dbReference>
<evidence type="ECO:0000259" key="7">
    <source>
        <dbReference type="Pfam" id="PF00171"/>
    </source>
</evidence>
<proteinExistence type="inferred from homology"/>
<dbReference type="InterPro" id="IPR016163">
    <property type="entry name" value="Ald_DH_C"/>
</dbReference>
<keyword evidence="3" id="KW-0520">NAD</keyword>
<dbReference type="Gene3D" id="3.40.309.10">
    <property type="entry name" value="Aldehyde Dehydrogenase, Chain A, domain 2"/>
    <property type="match status" value="1"/>
</dbReference>
<evidence type="ECO:0000256" key="4">
    <source>
        <dbReference type="PROSITE-ProRule" id="PRU10007"/>
    </source>
</evidence>
<dbReference type="FunFam" id="3.40.605.10:FF:000007">
    <property type="entry name" value="NAD/NADP-dependent betaine aldehyde dehydrogenase"/>
    <property type="match status" value="1"/>
</dbReference>
<dbReference type="Pfam" id="PF00171">
    <property type="entry name" value="Aldedh"/>
    <property type="match status" value="1"/>
</dbReference>
<evidence type="ECO:0000313" key="8">
    <source>
        <dbReference type="EMBL" id="KHF43270.1"/>
    </source>
</evidence>